<sequence length="52" mass="5695">PSNDKPSSSATVSETDEPAFLIELDSYYEREQPLPLGILHIIGTHCSCCSDK</sequence>
<evidence type="ECO:0000313" key="2">
    <source>
        <dbReference type="Proteomes" id="UP001233172"/>
    </source>
</evidence>
<keyword evidence="2" id="KW-1185">Reference proteome</keyword>
<feature type="non-terminal residue" evidence="1">
    <location>
        <position position="52"/>
    </location>
</feature>
<dbReference type="Proteomes" id="UP001233172">
    <property type="component" value="Unassembled WGS sequence"/>
</dbReference>
<reference evidence="1" key="2">
    <citation type="submission" date="2023-04" db="EMBL/GenBank/DDBJ databases">
        <authorList>
            <person name="Bu L."/>
            <person name="Lu L."/>
            <person name="Laidemitt M.R."/>
            <person name="Zhang S.M."/>
            <person name="Mutuku M."/>
            <person name="Mkoji G."/>
            <person name="Steinauer M."/>
            <person name="Loker E.S."/>
        </authorList>
    </citation>
    <scope>NUCLEOTIDE SEQUENCE</scope>
    <source>
        <strain evidence="1">KasaAsao</strain>
        <tissue evidence="1">Whole Snail</tissue>
    </source>
</reference>
<feature type="non-terminal residue" evidence="1">
    <location>
        <position position="1"/>
    </location>
</feature>
<accession>A0AAD8FI25</accession>
<name>A0AAD8FI25_BIOPF</name>
<gene>
    <name evidence="1" type="ORF">Bpfe_006604</name>
</gene>
<protein>
    <submittedName>
        <fullName evidence="1">Uncharacterized protein</fullName>
    </submittedName>
</protein>
<organism evidence="1 2">
    <name type="scientific">Biomphalaria pfeifferi</name>
    <name type="common">Bloodfluke planorb</name>
    <name type="synonym">Freshwater snail</name>
    <dbReference type="NCBI Taxonomy" id="112525"/>
    <lineage>
        <taxon>Eukaryota</taxon>
        <taxon>Metazoa</taxon>
        <taxon>Spiralia</taxon>
        <taxon>Lophotrochozoa</taxon>
        <taxon>Mollusca</taxon>
        <taxon>Gastropoda</taxon>
        <taxon>Heterobranchia</taxon>
        <taxon>Euthyneura</taxon>
        <taxon>Panpulmonata</taxon>
        <taxon>Hygrophila</taxon>
        <taxon>Lymnaeoidea</taxon>
        <taxon>Planorbidae</taxon>
        <taxon>Biomphalaria</taxon>
    </lineage>
</organism>
<evidence type="ECO:0000313" key="1">
    <source>
        <dbReference type="EMBL" id="KAK0063919.1"/>
    </source>
</evidence>
<reference evidence="1" key="1">
    <citation type="journal article" date="2023" name="PLoS Negl. Trop. Dis.">
        <title>A genome sequence for Biomphalaria pfeifferi, the major vector snail for the human-infecting parasite Schistosoma mansoni.</title>
        <authorList>
            <person name="Bu L."/>
            <person name="Lu L."/>
            <person name="Laidemitt M.R."/>
            <person name="Zhang S.M."/>
            <person name="Mutuku M."/>
            <person name="Mkoji G."/>
            <person name="Steinauer M."/>
            <person name="Loker E.S."/>
        </authorList>
    </citation>
    <scope>NUCLEOTIDE SEQUENCE</scope>
    <source>
        <strain evidence="1">KasaAsao</strain>
    </source>
</reference>
<proteinExistence type="predicted"/>
<dbReference type="AlphaFoldDB" id="A0AAD8FI25"/>
<dbReference type="EMBL" id="JASAOG010000019">
    <property type="protein sequence ID" value="KAK0063919.1"/>
    <property type="molecule type" value="Genomic_DNA"/>
</dbReference>
<comment type="caution">
    <text evidence="1">The sequence shown here is derived from an EMBL/GenBank/DDBJ whole genome shotgun (WGS) entry which is preliminary data.</text>
</comment>